<proteinExistence type="predicted"/>
<reference evidence="2 3" key="1">
    <citation type="journal article" date="2023" name="Ecotoxicol. Environ. Saf.">
        <title>Mercury remediation potential of mercury-resistant strain Rheinheimera metallidurans sp. nov. isolated from a municipal waste dumping site.</title>
        <authorList>
            <person name="Yadav V."/>
            <person name="Manjhi A."/>
            <person name="Vadakedath N."/>
        </authorList>
    </citation>
    <scope>NUCLEOTIDE SEQUENCE [LARGE SCALE GENOMIC DNA]</scope>
    <source>
        <strain evidence="2 3">E-49</strain>
    </source>
</reference>
<evidence type="ECO:0000313" key="3">
    <source>
        <dbReference type="Proteomes" id="UP001375382"/>
    </source>
</evidence>
<evidence type="ECO:0000313" key="2">
    <source>
        <dbReference type="EMBL" id="MEH8019578.1"/>
    </source>
</evidence>
<keyword evidence="1" id="KW-0812">Transmembrane</keyword>
<accession>A0ABU8CCD1</accession>
<feature type="transmembrane region" description="Helical" evidence="1">
    <location>
        <begin position="6"/>
        <end position="25"/>
    </location>
</feature>
<protein>
    <submittedName>
        <fullName evidence="2">Uncharacterized protein</fullName>
    </submittedName>
</protein>
<evidence type="ECO:0000256" key="1">
    <source>
        <dbReference type="SAM" id="Phobius"/>
    </source>
</evidence>
<dbReference type="Proteomes" id="UP001375382">
    <property type="component" value="Unassembled WGS sequence"/>
</dbReference>
<dbReference type="EMBL" id="JALAAR010000034">
    <property type="protein sequence ID" value="MEH8019578.1"/>
    <property type="molecule type" value="Genomic_DNA"/>
</dbReference>
<keyword evidence="1" id="KW-1133">Transmembrane helix</keyword>
<gene>
    <name evidence="2" type="ORF">MN202_20270</name>
</gene>
<sequence>MSIEIIVAASGVAVSLVSAFISSYLKKHSDKERSELSDDVKRTITEIGLSVAGIEIMHSVKSEPQQSNVEITDELLAKIEEGIVSKISSQGEISHDDVKAEVGRAVQEINSRLEKIEARFPDKSSIDKIASINDALFAERLEQLSSRITEMEKKQLSKWDVALVVSMIVAAIFTVVGTTYAVLKAVGVVS</sequence>
<dbReference type="RefSeq" id="WP_335737955.1">
    <property type="nucleotide sequence ID" value="NZ_JALAAR010000034.1"/>
</dbReference>
<organism evidence="2 3">
    <name type="scientific">Rheinheimera muenzenbergensis</name>
    <dbReference type="NCBI Taxonomy" id="1193628"/>
    <lineage>
        <taxon>Bacteria</taxon>
        <taxon>Pseudomonadati</taxon>
        <taxon>Pseudomonadota</taxon>
        <taxon>Gammaproteobacteria</taxon>
        <taxon>Chromatiales</taxon>
        <taxon>Chromatiaceae</taxon>
        <taxon>Rheinheimera</taxon>
    </lineage>
</organism>
<feature type="transmembrane region" description="Helical" evidence="1">
    <location>
        <begin position="161"/>
        <end position="183"/>
    </location>
</feature>
<keyword evidence="3" id="KW-1185">Reference proteome</keyword>
<keyword evidence="1" id="KW-0472">Membrane</keyword>
<comment type="caution">
    <text evidence="2">The sequence shown here is derived from an EMBL/GenBank/DDBJ whole genome shotgun (WGS) entry which is preliminary data.</text>
</comment>
<name>A0ABU8CCD1_9GAMM</name>